<comment type="caution">
    <text evidence="2">The sequence shown here is derived from an EMBL/GenBank/DDBJ whole genome shotgun (WGS) entry which is preliminary data.</text>
</comment>
<keyword evidence="3" id="KW-1185">Reference proteome</keyword>
<evidence type="ECO:0000256" key="1">
    <source>
        <dbReference type="SAM" id="MobiDB-lite"/>
    </source>
</evidence>
<organism evidence="2 3">
    <name type="scientific">Schizothecium vesticola</name>
    <dbReference type="NCBI Taxonomy" id="314040"/>
    <lineage>
        <taxon>Eukaryota</taxon>
        <taxon>Fungi</taxon>
        <taxon>Dikarya</taxon>
        <taxon>Ascomycota</taxon>
        <taxon>Pezizomycotina</taxon>
        <taxon>Sordariomycetes</taxon>
        <taxon>Sordariomycetidae</taxon>
        <taxon>Sordariales</taxon>
        <taxon>Schizotheciaceae</taxon>
        <taxon>Schizothecium</taxon>
    </lineage>
</organism>
<accession>A0AA40EIV8</accession>
<evidence type="ECO:0000313" key="2">
    <source>
        <dbReference type="EMBL" id="KAK0740155.1"/>
    </source>
</evidence>
<reference evidence="2" key="1">
    <citation type="submission" date="2023-06" db="EMBL/GenBank/DDBJ databases">
        <title>Genome-scale phylogeny and comparative genomics of the fungal order Sordariales.</title>
        <authorList>
            <consortium name="Lawrence Berkeley National Laboratory"/>
            <person name="Hensen N."/>
            <person name="Bonometti L."/>
            <person name="Westerberg I."/>
            <person name="Brannstrom I.O."/>
            <person name="Guillou S."/>
            <person name="Cros-Aarteil S."/>
            <person name="Calhoun S."/>
            <person name="Haridas S."/>
            <person name="Kuo A."/>
            <person name="Mondo S."/>
            <person name="Pangilinan J."/>
            <person name="Riley R."/>
            <person name="LaButti K."/>
            <person name="Andreopoulos B."/>
            <person name="Lipzen A."/>
            <person name="Chen C."/>
            <person name="Yanf M."/>
            <person name="Daum C."/>
            <person name="Ng V."/>
            <person name="Clum A."/>
            <person name="Steindorff A."/>
            <person name="Ohm R."/>
            <person name="Martin F."/>
            <person name="Silar P."/>
            <person name="Natvig D."/>
            <person name="Lalanne C."/>
            <person name="Gautier V."/>
            <person name="Ament-velasquez S.L."/>
            <person name="Kruys A."/>
            <person name="Hutchinson M.I."/>
            <person name="Powell A.J."/>
            <person name="Barry K."/>
            <person name="Miller A.N."/>
            <person name="Grigoriev I.V."/>
            <person name="Debuchy R."/>
            <person name="Gladieux P."/>
            <person name="Thoren M.H."/>
            <person name="Johannesson H."/>
        </authorList>
    </citation>
    <scope>NUCLEOTIDE SEQUENCE</scope>
    <source>
        <strain evidence="2">SMH3187-1</strain>
    </source>
</reference>
<dbReference type="Proteomes" id="UP001172155">
    <property type="component" value="Unassembled WGS sequence"/>
</dbReference>
<evidence type="ECO:0000313" key="3">
    <source>
        <dbReference type="Proteomes" id="UP001172155"/>
    </source>
</evidence>
<gene>
    <name evidence="2" type="ORF">B0T18DRAFT_417310</name>
</gene>
<dbReference type="AlphaFoldDB" id="A0AA40EIV8"/>
<feature type="region of interest" description="Disordered" evidence="1">
    <location>
        <begin position="41"/>
        <end position="60"/>
    </location>
</feature>
<sequence length="60" mass="6289">MRSHLQPSLPHKPNSAALAATATQPTGQWMEAMRGTCASPIASREHPAMPPSPCPAAGER</sequence>
<feature type="region of interest" description="Disordered" evidence="1">
    <location>
        <begin position="1"/>
        <end position="22"/>
    </location>
</feature>
<dbReference type="EMBL" id="JAUKUD010000006">
    <property type="protein sequence ID" value="KAK0740155.1"/>
    <property type="molecule type" value="Genomic_DNA"/>
</dbReference>
<name>A0AA40EIV8_9PEZI</name>
<protein>
    <submittedName>
        <fullName evidence="2">Uncharacterized protein</fullName>
    </submittedName>
</protein>
<proteinExistence type="predicted"/>